<sequence>MPQDIIFAETDPAFKAVILAVNELRKMKRLKVRHFQNASITNIQSNDDSDDKRFMFGGDSAFGRTASAVIRMCMLEAAGVKPGFWPTIGRNTAKRNKAELKTKQVIGAGPLPLGKSKQKAREYWCKYDQLYPHFLIEDEVRKVEIDKEFTAKPKGDQVFESSVHVSYIVQDIQPGKDGKDVKQLKEFMSPAKIRDEYFQEVFKVKNETDVENLHLLLKEIKIEDEP</sequence>
<name>A0A2B4R2K8_STYPI</name>
<accession>A0A2B4R2K8</accession>
<comment type="caution">
    <text evidence="1">The sequence shown here is derived from an EMBL/GenBank/DDBJ whole genome shotgun (WGS) entry which is preliminary data.</text>
</comment>
<evidence type="ECO:0000313" key="2">
    <source>
        <dbReference type="Proteomes" id="UP000225706"/>
    </source>
</evidence>
<protein>
    <submittedName>
        <fullName evidence="1">Uncharacterized protein</fullName>
    </submittedName>
</protein>
<dbReference type="AlphaFoldDB" id="A0A2B4R2K8"/>
<reference evidence="2" key="1">
    <citation type="journal article" date="2017" name="bioRxiv">
        <title>Comparative analysis of the genomes of Stylophora pistillata and Acropora digitifera provides evidence for extensive differences between species of corals.</title>
        <authorList>
            <person name="Voolstra C.R."/>
            <person name="Li Y."/>
            <person name="Liew Y.J."/>
            <person name="Baumgarten S."/>
            <person name="Zoccola D."/>
            <person name="Flot J.-F."/>
            <person name="Tambutte S."/>
            <person name="Allemand D."/>
            <person name="Aranda M."/>
        </authorList>
    </citation>
    <scope>NUCLEOTIDE SEQUENCE [LARGE SCALE GENOMIC DNA]</scope>
</reference>
<dbReference type="OrthoDB" id="5972860at2759"/>
<dbReference type="Proteomes" id="UP000225706">
    <property type="component" value="Unassembled WGS sequence"/>
</dbReference>
<gene>
    <name evidence="1" type="ORF">AWC38_SpisGene24274</name>
</gene>
<evidence type="ECO:0000313" key="1">
    <source>
        <dbReference type="EMBL" id="PFX11861.1"/>
    </source>
</evidence>
<dbReference type="EMBL" id="LSMT01001805">
    <property type="protein sequence ID" value="PFX11861.1"/>
    <property type="molecule type" value="Genomic_DNA"/>
</dbReference>
<organism evidence="1 2">
    <name type="scientific">Stylophora pistillata</name>
    <name type="common">Smooth cauliflower coral</name>
    <dbReference type="NCBI Taxonomy" id="50429"/>
    <lineage>
        <taxon>Eukaryota</taxon>
        <taxon>Metazoa</taxon>
        <taxon>Cnidaria</taxon>
        <taxon>Anthozoa</taxon>
        <taxon>Hexacorallia</taxon>
        <taxon>Scleractinia</taxon>
        <taxon>Astrocoeniina</taxon>
        <taxon>Pocilloporidae</taxon>
        <taxon>Stylophora</taxon>
    </lineage>
</organism>
<proteinExistence type="predicted"/>
<keyword evidence="2" id="KW-1185">Reference proteome</keyword>